<dbReference type="GO" id="GO:0043213">
    <property type="term" value="P:bacteriocin transport"/>
    <property type="evidence" value="ECO:0007669"/>
    <property type="project" value="InterPro"/>
</dbReference>
<name>A0A5J6WYM7_9GAMM</name>
<gene>
    <name evidence="2" type="primary">tolA</name>
    <name evidence="2" type="ORF">FE240_09130</name>
</gene>
<dbReference type="SUPFAM" id="SSF74653">
    <property type="entry name" value="TolA/TonB C-terminal domain"/>
    <property type="match status" value="1"/>
</dbReference>
<dbReference type="AlphaFoldDB" id="A0A5J6WYM7"/>
<dbReference type="RefSeq" id="WP_193004290.1">
    <property type="nucleotide sequence ID" value="NZ_CP040449.1"/>
</dbReference>
<keyword evidence="1" id="KW-0472">Membrane</keyword>
<dbReference type="GO" id="GO:0019534">
    <property type="term" value="F:toxin transmembrane transporter activity"/>
    <property type="evidence" value="ECO:0007669"/>
    <property type="project" value="InterPro"/>
</dbReference>
<accession>A0A5J6WYM7</accession>
<dbReference type="Proteomes" id="UP000594034">
    <property type="component" value="Chromosome"/>
</dbReference>
<sequence length="174" mass="19257">MSREIRFRLNTVLALMIGFSAGIASGYYYAKWEPTLRSFYSLSQQTSSATSDTGDIRNHADLEAKRQAARMELEAQLHRRPRSEVEHYGALIVDTLRRHMKTDPAMRGKTCRLTLTLANDGAITAMIADKGDPQVCQAGINAAQKAGRVPMSSDPAIYRQLRQITLLIDPFGGG</sequence>
<evidence type="ECO:0000313" key="2">
    <source>
        <dbReference type="EMBL" id="QFI54833.1"/>
    </source>
</evidence>
<dbReference type="GO" id="GO:0016020">
    <property type="term" value="C:membrane"/>
    <property type="evidence" value="ECO:0007669"/>
    <property type="project" value="InterPro"/>
</dbReference>
<evidence type="ECO:0000256" key="1">
    <source>
        <dbReference type="SAM" id="Phobius"/>
    </source>
</evidence>
<proteinExistence type="predicted"/>
<dbReference type="KEGG" id="asim:FE240_09130"/>
<dbReference type="Gene3D" id="3.30.1150.10">
    <property type="match status" value="1"/>
</dbReference>
<reference evidence="2 3" key="1">
    <citation type="submission" date="2019-05" db="EMBL/GenBank/DDBJ databases">
        <title>OXA-830, a novel chromosomally encoded expanded-spectrum class D beta-lactamase in Aeromonas simiae.</title>
        <authorList>
            <person name="Zhou W."/>
            <person name="Chen Q."/>
        </authorList>
    </citation>
    <scope>NUCLEOTIDE SEQUENCE [LARGE SCALE GENOMIC DNA]</scope>
    <source>
        <strain evidence="2 3">A6</strain>
    </source>
</reference>
<dbReference type="InterPro" id="IPR014161">
    <property type="entry name" value="Tol-Pal_TolA"/>
</dbReference>
<keyword evidence="3" id="KW-1185">Reference proteome</keyword>
<organism evidence="2 3">
    <name type="scientific">Aeromonas simiae</name>
    <dbReference type="NCBI Taxonomy" id="218936"/>
    <lineage>
        <taxon>Bacteria</taxon>
        <taxon>Pseudomonadati</taxon>
        <taxon>Pseudomonadota</taxon>
        <taxon>Gammaproteobacteria</taxon>
        <taxon>Aeromonadales</taxon>
        <taxon>Aeromonadaceae</taxon>
        <taxon>Aeromonas</taxon>
    </lineage>
</organism>
<keyword evidence="1" id="KW-0812">Transmembrane</keyword>
<dbReference type="NCBIfam" id="TIGR02794">
    <property type="entry name" value="tolA_full"/>
    <property type="match status" value="1"/>
</dbReference>
<keyword evidence="1" id="KW-1133">Transmembrane helix</keyword>
<evidence type="ECO:0000313" key="3">
    <source>
        <dbReference type="Proteomes" id="UP000594034"/>
    </source>
</evidence>
<dbReference type="EMBL" id="CP040449">
    <property type="protein sequence ID" value="QFI54833.1"/>
    <property type="molecule type" value="Genomic_DNA"/>
</dbReference>
<dbReference type="Pfam" id="PF06519">
    <property type="entry name" value="TolA"/>
    <property type="match status" value="1"/>
</dbReference>
<feature type="transmembrane region" description="Helical" evidence="1">
    <location>
        <begin position="12"/>
        <end position="30"/>
    </location>
</feature>
<protein>
    <submittedName>
        <fullName evidence="2">Cell envelope integrity protein TolA</fullName>
    </submittedName>
</protein>